<evidence type="ECO:0000256" key="18">
    <source>
        <dbReference type="ARBA" id="ARBA00064042"/>
    </source>
</evidence>
<evidence type="ECO:0000256" key="19">
    <source>
        <dbReference type="ARBA" id="ARBA00074563"/>
    </source>
</evidence>
<dbReference type="InterPro" id="IPR048695">
    <property type="entry name" value="SHPRH_helical_2nd"/>
</dbReference>
<evidence type="ECO:0000259" key="26">
    <source>
        <dbReference type="PROSITE" id="PS51504"/>
    </source>
</evidence>
<keyword evidence="14" id="KW-0862">Zinc</keyword>
<dbReference type="Gene3D" id="1.10.10.10">
    <property type="entry name" value="Winged helix-like DNA-binding domain superfamily/Winged helix DNA-binding domain"/>
    <property type="match status" value="1"/>
</dbReference>
<dbReference type="SMART" id="SM00487">
    <property type="entry name" value="DEXDc"/>
    <property type="match status" value="1"/>
</dbReference>
<dbReference type="CDD" id="cd00073">
    <property type="entry name" value="H15"/>
    <property type="match status" value="1"/>
</dbReference>
<dbReference type="GO" id="GO:0006334">
    <property type="term" value="P:nucleosome assembly"/>
    <property type="evidence" value="ECO:0007669"/>
    <property type="project" value="InterPro"/>
</dbReference>
<dbReference type="PROSITE" id="PS51504">
    <property type="entry name" value="H15"/>
    <property type="match status" value="1"/>
</dbReference>
<feature type="compositionally biased region" description="Polar residues" evidence="23">
    <location>
        <begin position="642"/>
        <end position="659"/>
    </location>
</feature>
<dbReference type="PANTHER" id="PTHR45865:SF1">
    <property type="entry name" value="E3 UBIQUITIN-PROTEIN LIGASE SHPRH"/>
    <property type="match status" value="1"/>
</dbReference>
<dbReference type="GO" id="GO:0005634">
    <property type="term" value="C:nucleus"/>
    <property type="evidence" value="ECO:0007669"/>
    <property type="project" value="TreeGrafter"/>
</dbReference>
<dbReference type="SMART" id="SM00526">
    <property type="entry name" value="H15"/>
    <property type="match status" value="1"/>
</dbReference>
<evidence type="ECO:0000256" key="7">
    <source>
        <dbReference type="ARBA" id="ARBA00022723"/>
    </source>
</evidence>
<reference evidence="27 28" key="1">
    <citation type="submission" date="2019-09" db="EMBL/GenBank/DDBJ databases">
        <title>Bird 10,000 Genomes (B10K) Project - Family phase.</title>
        <authorList>
            <person name="Zhang G."/>
        </authorList>
    </citation>
    <scope>NUCLEOTIDE SEQUENCE [LARGE SCALE GENOMIC DNA]</scope>
    <source>
        <strain evidence="27">B10K-DU-001-65</strain>
        <tissue evidence="27">Muscle</tissue>
    </source>
</reference>
<dbReference type="PROSITE" id="PS51194">
    <property type="entry name" value="HELICASE_CTER"/>
    <property type="match status" value="1"/>
</dbReference>
<evidence type="ECO:0000256" key="11">
    <source>
        <dbReference type="ARBA" id="ARBA00022786"/>
    </source>
</evidence>
<comment type="caution">
    <text evidence="27">The sequence shown here is derived from an EMBL/GenBank/DDBJ whole genome shotgun (WGS) entry which is preliminary data.</text>
</comment>
<keyword evidence="6" id="KW-0808">Transferase</keyword>
<keyword evidence="11" id="KW-0833">Ubl conjugation pathway</keyword>
<evidence type="ECO:0000259" key="25">
    <source>
        <dbReference type="PROSITE" id="PS51194"/>
    </source>
</evidence>
<sequence>MSSRRKRAPPSKVDEEKKKKLCWNMHEDRRNEMVTLDDELTNEDHIPVPSTSASFIVINDDGIDEDLIQKEGSGSKSVKFLTVNDEEDSYSIIAPVSVQLNIIVLPYRADRSWEALLGEFDLRLPSEEILADEFRDRSFTLMRGDSDDELQVCVHERSEEEYSNETKEYLGAYEQRILVEATLSGEILEGLRWLQKKKIIGLYQRPGEAQALKVGIYLLEAGLSKPEFLSDGGGRPKKANQMIQKLMEKFYSFLIPDELEEDEEESDMELERQNIEELYDFVRHTHQQDIQLLRKDVQHPALIPILRPYQSEAVNWMLHRENHTSTPSKNVLHFLWREVITLDGVKIYYNPFTGCIIREYPTAGPQWPGGILADEMGLGKTVEVLALILNHTGPDIKQDDLTLPEGKLVNFFVPPQPLEGDKKKKPKEMEPKLKEKIQYPSLRVMILAAVKEMNVKKGASIIAIFKYISSIYRYDTQRNRRLLKRTLEKLIAEQVVEQVKGHGLAGSFKLGKNYKEQKKRERTKEQVARTSENIQKKQLMDAKIQTKESRNSDVTSENVFKTASHENIAMEEHDYCTTRKNNRKSEADPENSVEEKNVKPETVVPKSPDLHDSLLVSSDMSSDPDVDVSKTTADVQQEIPKAQSSHSQEHAGNSGQHTRSVFPFNTSEYRFECICGELGLADYKARVQCLKCYLWQHAECVNYKEENLKSRPFYCPHCLVAMKPVPTGATLIISPSSICHQWVDEINRHVRSSSLRVLVYQGVKKHGFLQPHMLAEQEVVITTYDVLRSELNYVDIPHSNSEDGRRFRNQKRYMAIPSPLVAVEWWRICLDEAQMVECTTAKAAEMALRLSGINRWCVSGTPVQRGLEDLYGLVLFLGVDPYWVKHWWDQLLYRPYCRKNPRPLYSLIAKIMWRSAKKDVIDQIQIPPQTENIHWLHFSPVERHFYHRQHEVCCQDALAKLRKISDWTLKLSSLDRRTVTSILYPLLRLRQACCHPQAVRGEFLPLQKSTMTMEELLASLQKKCRTECEEAHRQLVCALNGLAGIHIIKGEYALAAELYREVLRSSEEHKEKLKTDSLQRLHSTHNLMELLAKHPGIPPTLRDSRLAEEAEQLRQHYMSKSNAEVAEAHQALQPVLQTIRELQRKAGSPWWLDIIQTAIQYAIDEELVQRVQNEITCNYKQQTSKLSMAEKFRDCRGLQFLLTTQLDEVKKFQKIVREAVKNLEGPPSKQVIEAATICHLRPVRLPLNNCVFCKADELFTEYESKLFMHSVKGQMAIFEEMIEDQEGLVDDRLPTTSRGLWATSETERALKALLSFAKAHRMDARLTEEGSIFLELFEAWKKEYKLLHEYWMVLRDHVSAIDELAMATERLRVRHPDEPKPNPPVLHIIEPHEVEQNRVKLLNDKAVAKSQLQKKLGQLLYLTNLEKSQDKTTGGVNPEPCPICARQLGRQWAVLTCGHCFCNECIAIIIQQYSVGTRRSSIKCAICRQTTSHKEISYVFTAEAANQEDDIPVKGSHSTKVEAVVRTLKRIQFKDPGAKSLVFSTWQDVLDIISKALYDNNMIFSQINGISKFQENLSAFKYDPNINILLLPLHTGSNGLNIIEATHVLLVEPILNPAHELQAIGRVHRIGQTKSTIVHRFLIKATIEERMQTMLKTVDRSHTSSSMKQSEASVLTVADLADLFTEETEELE</sequence>
<dbReference type="PANTHER" id="PTHR45865">
    <property type="entry name" value="E3 UBIQUITIN-PROTEIN LIGASE SHPRH FAMILY MEMBER"/>
    <property type="match status" value="1"/>
</dbReference>
<evidence type="ECO:0000256" key="21">
    <source>
        <dbReference type="ARBA" id="ARBA00082267"/>
    </source>
</evidence>
<dbReference type="InterPro" id="IPR001650">
    <property type="entry name" value="Helicase_C-like"/>
</dbReference>
<evidence type="ECO:0000256" key="15">
    <source>
        <dbReference type="ARBA" id="ARBA00022840"/>
    </source>
</evidence>
<evidence type="ECO:0000256" key="10">
    <source>
        <dbReference type="ARBA" id="ARBA00022771"/>
    </source>
</evidence>
<dbReference type="InterPro" id="IPR013083">
    <property type="entry name" value="Znf_RING/FYVE/PHD"/>
</dbReference>
<dbReference type="InterPro" id="IPR019786">
    <property type="entry name" value="Zinc_finger_PHD-type_CS"/>
</dbReference>
<dbReference type="InterPro" id="IPR027417">
    <property type="entry name" value="P-loop_NTPase"/>
</dbReference>
<dbReference type="FunFam" id="1.10.10.10:FF:000242">
    <property type="entry name" value="E3 ubiquitin-protein ligase SHPRH isoform X1"/>
    <property type="match status" value="1"/>
</dbReference>
<evidence type="ECO:0000256" key="20">
    <source>
        <dbReference type="ARBA" id="ARBA00080750"/>
    </source>
</evidence>
<dbReference type="Pfam" id="PF00538">
    <property type="entry name" value="Linker_histone"/>
    <property type="match status" value="1"/>
</dbReference>
<dbReference type="Proteomes" id="UP000547499">
    <property type="component" value="Unassembled WGS sequence"/>
</dbReference>
<feature type="region of interest" description="Disordered" evidence="23">
    <location>
        <begin position="514"/>
        <end position="659"/>
    </location>
</feature>
<evidence type="ECO:0000256" key="13">
    <source>
        <dbReference type="ARBA" id="ARBA00022806"/>
    </source>
</evidence>
<dbReference type="FunFam" id="3.30.40.10:FF:000170">
    <property type="entry name" value="E3 ubiquitin-protein ligase SHPRH isoform X1"/>
    <property type="match status" value="1"/>
</dbReference>
<dbReference type="InterPro" id="IPR014001">
    <property type="entry name" value="Helicase_ATP-bd"/>
</dbReference>
<dbReference type="FunFam" id="3.40.50.300:FF:000786">
    <property type="entry name" value="E3 ubiquitin-protein ligase SHPRH isoform X1"/>
    <property type="match status" value="1"/>
</dbReference>
<dbReference type="FunFam" id="3.30.40.10:FF:000162">
    <property type="entry name" value="E3 ubiquitin-protein ligase SHPRH isoform X1"/>
    <property type="match status" value="1"/>
</dbReference>
<dbReference type="SUPFAM" id="SSF57850">
    <property type="entry name" value="RING/U-box"/>
    <property type="match status" value="1"/>
</dbReference>
<evidence type="ECO:0000313" key="27">
    <source>
        <dbReference type="EMBL" id="NWT79463.1"/>
    </source>
</evidence>
<dbReference type="InterPro" id="IPR001841">
    <property type="entry name" value="Znf_RING"/>
</dbReference>
<dbReference type="InterPro" id="IPR052583">
    <property type="entry name" value="ATP-helicase/E3_Ub-Ligase"/>
</dbReference>
<comment type="similarity">
    <text evidence="3">Belongs to the SNF2/RAD54 helicase family.</text>
</comment>
<gene>
    <name evidence="27" type="primary">Shprh</name>
    <name evidence="27" type="ORF">LANLUD_R05620</name>
</gene>
<dbReference type="Pfam" id="PF21325">
    <property type="entry name" value="SHPRH_helical-1st"/>
    <property type="match status" value="1"/>
</dbReference>
<dbReference type="PROSITE" id="PS00518">
    <property type="entry name" value="ZF_RING_1"/>
    <property type="match status" value="1"/>
</dbReference>
<feature type="compositionally biased region" description="Low complexity" evidence="23">
    <location>
        <begin position="613"/>
        <end position="623"/>
    </location>
</feature>
<evidence type="ECO:0000256" key="16">
    <source>
        <dbReference type="ARBA" id="ARBA00023204"/>
    </source>
</evidence>
<dbReference type="CDD" id="cd18793">
    <property type="entry name" value="SF2_C_SNF"/>
    <property type="match status" value="1"/>
</dbReference>
<dbReference type="SUPFAM" id="SSF57903">
    <property type="entry name" value="FYVE/PHD zinc finger"/>
    <property type="match status" value="1"/>
</dbReference>
<dbReference type="Gene3D" id="3.40.50.300">
    <property type="entry name" value="P-loop containing nucleotide triphosphate hydrolases"/>
    <property type="match status" value="1"/>
</dbReference>
<dbReference type="PROSITE" id="PS01359">
    <property type="entry name" value="ZF_PHD_1"/>
    <property type="match status" value="1"/>
</dbReference>
<keyword evidence="27" id="KW-0436">Ligase</keyword>
<evidence type="ECO:0000256" key="22">
    <source>
        <dbReference type="PROSITE-ProRule" id="PRU00175"/>
    </source>
</evidence>
<accession>A0A7K5RI91</accession>
<keyword evidence="16" id="KW-0234">DNA repair</keyword>
<keyword evidence="28" id="KW-1185">Reference proteome</keyword>
<evidence type="ECO:0000256" key="23">
    <source>
        <dbReference type="SAM" id="MobiDB-lite"/>
    </source>
</evidence>
<dbReference type="InterPro" id="IPR036388">
    <property type="entry name" value="WH-like_DNA-bd_sf"/>
</dbReference>
<dbReference type="Gene3D" id="3.40.50.10810">
    <property type="entry name" value="Tandem AAA-ATPase domain"/>
    <property type="match status" value="2"/>
</dbReference>
<dbReference type="InterPro" id="IPR005818">
    <property type="entry name" value="Histone_H1/H5_H15"/>
</dbReference>
<name>A0A7K5RI91_LANLU</name>
<feature type="non-terminal residue" evidence="27">
    <location>
        <position position="1692"/>
    </location>
</feature>
<dbReference type="PROSITE" id="PS50089">
    <property type="entry name" value="ZF_RING_2"/>
    <property type="match status" value="1"/>
</dbReference>
<dbReference type="GO" id="GO:0061630">
    <property type="term" value="F:ubiquitin protein ligase activity"/>
    <property type="evidence" value="ECO:0007669"/>
    <property type="project" value="UniProtKB-EC"/>
</dbReference>
<feature type="compositionally biased region" description="Basic and acidic residues" evidence="23">
    <location>
        <begin position="568"/>
        <end position="599"/>
    </location>
</feature>
<dbReference type="InterPro" id="IPR048686">
    <property type="entry name" value="SHPRH_helical_1st"/>
</dbReference>
<dbReference type="GO" id="GO:0003677">
    <property type="term" value="F:DNA binding"/>
    <property type="evidence" value="ECO:0007669"/>
    <property type="project" value="InterPro"/>
</dbReference>
<feature type="domain" description="Helicase C-terminal" evidence="25">
    <location>
        <begin position="1523"/>
        <end position="1681"/>
    </location>
</feature>
<comment type="function">
    <text evidence="17">E3 ubiquitin-protein ligase involved in DNA repair. Upon genotoxic stress, accepts ubiquitin from the UBE2N-UBE2V2 E2 complex and transfers it to 'Lys-164' of PCNA which had been monoubiquitinated by UBE2A/B-RAD18, promoting the formation of non-canonical poly-ubiquitin chains linked through 'Lys-63'.</text>
</comment>
<dbReference type="InterPro" id="IPR011011">
    <property type="entry name" value="Znf_FYVE_PHD"/>
</dbReference>
<protein>
    <recommendedName>
        <fullName evidence="19">E3 ubiquitin-protein ligase SHPRH</fullName>
        <ecNumber evidence="4">2.3.2.27</ecNumber>
    </recommendedName>
    <alternativeName>
        <fullName evidence="21">RING-type E3 ubiquitin transferase SHPRH</fullName>
    </alternativeName>
    <alternativeName>
        <fullName evidence="20">SNF2, histone-linker, PHD and RING finger domain-containing helicase</fullName>
    </alternativeName>
</protein>
<dbReference type="EMBL" id="VYXG01001615">
    <property type="protein sequence ID" value="NWT79463.1"/>
    <property type="molecule type" value="Genomic_DNA"/>
</dbReference>
<evidence type="ECO:0000256" key="2">
    <source>
        <dbReference type="ARBA" id="ARBA00004906"/>
    </source>
</evidence>
<feature type="compositionally biased region" description="Basic and acidic residues" evidence="23">
    <location>
        <begin position="514"/>
        <end position="527"/>
    </location>
</feature>
<dbReference type="FunFam" id="3.40.50.10810:FF:000013">
    <property type="entry name" value="E3 ubiquitin-protein ligase SHPRH isoform X2"/>
    <property type="match status" value="1"/>
</dbReference>
<dbReference type="Gene3D" id="3.30.40.10">
    <property type="entry name" value="Zinc/RING finger domain, C3HC4 (zinc finger)"/>
    <property type="match status" value="2"/>
</dbReference>
<dbReference type="InterPro" id="IPR049730">
    <property type="entry name" value="SNF2/RAD54-like_C"/>
</dbReference>
<comment type="subunit">
    <text evidence="18">Homodimer. Interacts with HLTF, PCNA, UBE2N and RAD18.</text>
</comment>
<feature type="non-terminal residue" evidence="27">
    <location>
        <position position="1"/>
    </location>
</feature>
<dbReference type="GO" id="GO:0000209">
    <property type="term" value="P:protein polyubiquitination"/>
    <property type="evidence" value="ECO:0007669"/>
    <property type="project" value="TreeGrafter"/>
</dbReference>
<dbReference type="InterPro" id="IPR017907">
    <property type="entry name" value="Znf_RING_CS"/>
</dbReference>
<proteinExistence type="inferred from homology"/>
<keyword evidence="12" id="KW-0378">Hydrolase</keyword>
<keyword evidence="5" id="KW-0597">Phosphoprotein</keyword>
<feature type="domain" description="RING-type" evidence="24">
    <location>
        <begin position="1441"/>
        <end position="1488"/>
    </location>
</feature>
<feature type="domain" description="H15" evidence="26">
    <location>
        <begin position="438"/>
        <end position="512"/>
    </location>
</feature>
<dbReference type="GO" id="GO:0005524">
    <property type="term" value="F:ATP binding"/>
    <property type="evidence" value="ECO:0007669"/>
    <property type="project" value="UniProtKB-KW"/>
</dbReference>
<comment type="catalytic activity">
    <reaction evidence="1">
        <text>S-ubiquitinyl-[E2 ubiquitin-conjugating enzyme]-L-cysteine + [acceptor protein]-L-lysine = [E2 ubiquitin-conjugating enzyme]-L-cysteine + N(6)-ubiquitinyl-[acceptor protein]-L-lysine.</text>
        <dbReference type="EC" id="2.3.2.27"/>
    </reaction>
</comment>
<dbReference type="Pfam" id="PF00176">
    <property type="entry name" value="SNF2-rel_dom"/>
    <property type="match status" value="1"/>
</dbReference>
<dbReference type="SUPFAM" id="SSF46785">
    <property type="entry name" value="Winged helix' DNA-binding domain"/>
    <property type="match status" value="1"/>
</dbReference>
<keyword evidence="7" id="KW-0479">Metal-binding</keyword>
<dbReference type="InterPro" id="IPR000330">
    <property type="entry name" value="SNF2_N"/>
</dbReference>
<dbReference type="SMART" id="SM00184">
    <property type="entry name" value="RING"/>
    <property type="match status" value="1"/>
</dbReference>
<dbReference type="InterPro" id="IPR027370">
    <property type="entry name" value="Znf-RING_euk"/>
</dbReference>
<dbReference type="GO" id="GO:0004386">
    <property type="term" value="F:helicase activity"/>
    <property type="evidence" value="ECO:0007669"/>
    <property type="project" value="UniProtKB-KW"/>
</dbReference>
<evidence type="ECO:0000256" key="4">
    <source>
        <dbReference type="ARBA" id="ARBA00012483"/>
    </source>
</evidence>
<dbReference type="CDD" id="cd15547">
    <property type="entry name" value="PHD_SHPRH"/>
    <property type="match status" value="1"/>
</dbReference>
<keyword evidence="13" id="KW-0347">Helicase</keyword>
<dbReference type="GO" id="GO:0006281">
    <property type="term" value="P:DNA repair"/>
    <property type="evidence" value="ECO:0007669"/>
    <property type="project" value="UniProtKB-KW"/>
</dbReference>
<feature type="compositionally biased region" description="Polar residues" evidence="23">
    <location>
        <begin position="552"/>
        <end position="561"/>
    </location>
</feature>
<dbReference type="InterPro" id="IPR001965">
    <property type="entry name" value="Znf_PHD"/>
</dbReference>
<dbReference type="CDD" id="cd16569">
    <property type="entry name" value="RING-HC_SHPRH-like"/>
    <property type="match status" value="1"/>
</dbReference>
<dbReference type="CDD" id="cd18070">
    <property type="entry name" value="DEXQc_SHPRH"/>
    <property type="match status" value="1"/>
</dbReference>
<feature type="compositionally biased region" description="Basic and acidic residues" evidence="23">
    <location>
        <begin position="534"/>
        <end position="551"/>
    </location>
</feature>
<keyword evidence="10 22" id="KW-0863">Zinc-finger</keyword>
<evidence type="ECO:0000256" key="3">
    <source>
        <dbReference type="ARBA" id="ARBA00007025"/>
    </source>
</evidence>
<dbReference type="InterPro" id="IPR038718">
    <property type="entry name" value="SNF2-like_sf"/>
</dbReference>
<evidence type="ECO:0000256" key="17">
    <source>
        <dbReference type="ARBA" id="ARBA00058012"/>
    </source>
</evidence>
<keyword evidence="8" id="KW-0547">Nucleotide-binding</keyword>
<evidence type="ECO:0000256" key="14">
    <source>
        <dbReference type="ARBA" id="ARBA00022833"/>
    </source>
</evidence>
<dbReference type="GO" id="GO:0008270">
    <property type="term" value="F:zinc ion binding"/>
    <property type="evidence" value="ECO:0007669"/>
    <property type="project" value="UniProtKB-KW"/>
</dbReference>
<dbReference type="GO" id="GO:0016874">
    <property type="term" value="F:ligase activity"/>
    <property type="evidence" value="ECO:0007669"/>
    <property type="project" value="UniProtKB-KW"/>
</dbReference>
<dbReference type="GO" id="GO:0000786">
    <property type="term" value="C:nucleosome"/>
    <property type="evidence" value="ECO:0007669"/>
    <property type="project" value="InterPro"/>
</dbReference>
<dbReference type="SMART" id="SM00249">
    <property type="entry name" value="PHD"/>
    <property type="match status" value="1"/>
</dbReference>
<dbReference type="EC" id="2.3.2.27" evidence="4"/>
<comment type="pathway">
    <text evidence="2">Protein modification; protein ubiquitination.</text>
</comment>
<evidence type="ECO:0000256" key="9">
    <source>
        <dbReference type="ARBA" id="ARBA00022763"/>
    </source>
</evidence>
<evidence type="ECO:0000256" key="6">
    <source>
        <dbReference type="ARBA" id="ARBA00022679"/>
    </source>
</evidence>
<organism evidence="27 28">
    <name type="scientific">Lanius ludovicianus</name>
    <name type="common">Loggerhead shrike</name>
    <dbReference type="NCBI Taxonomy" id="28713"/>
    <lineage>
        <taxon>Eukaryota</taxon>
        <taxon>Metazoa</taxon>
        <taxon>Chordata</taxon>
        <taxon>Craniata</taxon>
        <taxon>Vertebrata</taxon>
        <taxon>Euteleostomi</taxon>
        <taxon>Archelosauria</taxon>
        <taxon>Archosauria</taxon>
        <taxon>Dinosauria</taxon>
        <taxon>Saurischia</taxon>
        <taxon>Theropoda</taxon>
        <taxon>Coelurosauria</taxon>
        <taxon>Aves</taxon>
        <taxon>Neognathae</taxon>
        <taxon>Neoaves</taxon>
        <taxon>Telluraves</taxon>
        <taxon>Australaves</taxon>
        <taxon>Passeriformes</taxon>
        <taxon>Corvoidea</taxon>
        <taxon>Laniidae</taxon>
        <taxon>Lanius</taxon>
    </lineage>
</organism>
<dbReference type="Pfam" id="PF00271">
    <property type="entry name" value="Helicase_C"/>
    <property type="match status" value="1"/>
</dbReference>
<evidence type="ECO:0000256" key="1">
    <source>
        <dbReference type="ARBA" id="ARBA00000900"/>
    </source>
</evidence>
<evidence type="ECO:0000256" key="12">
    <source>
        <dbReference type="ARBA" id="ARBA00022801"/>
    </source>
</evidence>
<evidence type="ECO:0000313" key="28">
    <source>
        <dbReference type="Proteomes" id="UP000547499"/>
    </source>
</evidence>
<dbReference type="GO" id="GO:0016787">
    <property type="term" value="F:hydrolase activity"/>
    <property type="evidence" value="ECO:0007669"/>
    <property type="project" value="UniProtKB-KW"/>
</dbReference>
<keyword evidence="9" id="KW-0227">DNA damage</keyword>
<evidence type="ECO:0000256" key="8">
    <source>
        <dbReference type="ARBA" id="ARBA00022741"/>
    </source>
</evidence>
<dbReference type="SMART" id="SM00490">
    <property type="entry name" value="HELICc"/>
    <property type="match status" value="1"/>
</dbReference>
<evidence type="ECO:0000259" key="24">
    <source>
        <dbReference type="PROSITE" id="PS50089"/>
    </source>
</evidence>
<dbReference type="SUPFAM" id="SSF52540">
    <property type="entry name" value="P-loop containing nucleoside triphosphate hydrolases"/>
    <property type="match status" value="3"/>
</dbReference>
<evidence type="ECO:0000256" key="5">
    <source>
        <dbReference type="ARBA" id="ARBA00022553"/>
    </source>
</evidence>
<dbReference type="InterPro" id="IPR036390">
    <property type="entry name" value="WH_DNA-bd_sf"/>
</dbReference>
<keyword evidence="15" id="KW-0067">ATP-binding</keyword>
<dbReference type="Pfam" id="PF13445">
    <property type="entry name" value="zf-RING_UBOX"/>
    <property type="match status" value="1"/>
</dbReference>
<dbReference type="Pfam" id="PF21324">
    <property type="entry name" value="SHPRH_helical-2nd"/>
    <property type="match status" value="1"/>
</dbReference>